<proteinExistence type="predicted"/>
<dbReference type="InterPro" id="IPR052224">
    <property type="entry name" value="THAP_domain_protein"/>
</dbReference>
<feature type="domain" description="THAP-type" evidence="9">
    <location>
        <begin position="1"/>
        <end position="88"/>
    </location>
</feature>
<evidence type="ECO:0000259" key="8">
    <source>
        <dbReference type="PROSITE" id="PS50157"/>
    </source>
</evidence>
<keyword evidence="4 6" id="KW-0238">DNA-binding</keyword>
<evidence type="ECO:0000256" key="4">
    <source>
        <dbReference type="ARBA" id="ARBA00023125"/>
    </source>
</evidence>
<feature type="compositionally biased region" description="Polar residues" evidence="7">
    <location>
        <begin position="217"/>
        <end position="229"/>
    </location>
</feature>
<reference evidence="10 11" key="1">
    <citation type="submission" date="2017-05" db="EMBL/GenBank/DDBJ databases">
        <title>Genome of assembly of the Bengalese finch, Lonchura striata domestica.</title>
        <authorList>
            <person name="Colquitt B.M."/>
            <person name="Brainard M.S."/>
        </authorList>
    </citation>
    <scope>NUCLEOTIDE SEQUENCE [LARGE SCALE GENOMIC DNA]</scope>
    <source>
        <strain evidence="10">White83orange57</strain>
    </source>
</reference>
<dbReference type="SUPFAM" id="SSF57667">
    <property type="entry name" value="beta-beta-alpha zinc fingers"/>
    <property type="match status" value="1"/>
</dbReference>
<dbReference type="PROSITE" id="PS50157">
    <property type="entry name" value="ZINC_FINGER_C2H2_2"/>
    <property type="match status" value="1"/>
</dbReference>
<evidence type="ECO:0000256" key="1">
    <source>
        <dbReference type="ARBA" id="ARBA00022723"/>
    </source>
</evidence>
<keyword evidence="3" id="KW-0862">Zinc</keyword>
<keyword evidence="1" id="KW-0479">Metal-binding</keyword>
<dbReference type="FunFam" id="3.30.160.60:FF:001297">
    <property type="entry name" value="Zinc finger and SCAN domain-containing protein 2"/>
    <property type="match status" value="1"/>
</dbReference>
<dbReference type="SMART" id="SM00980">
    <property type="entry name" value="THAP"/>
    <property type="match status" value="1"/>
</dbReference>
<dbReference type="EMBL" id="MUZQ01000385">
    <property type="protein sequence ID" value="OWK51916.1"/>
    <property type="molecule type" value="Genomic_DNA"/>
</dbReference>
<dbReference type="PROSITE" id="PS00028">
    <property type="entry name" value="ZINC_FINGER_C2H2_1"/>
    <property type="match status" value="1"/>
</dbReference>
<dbReference type="PANTHER" id="PTHR46927:SF3">
    <property type="entry name" value="THAP-TYPE DOMAIN-CONTAINING PROTEIN"/>
    <property type="match status" value="1"/>
</dbReference>
<gene>
    <name evidence="10" type="primary">THAP5_1</name>
    <name evidence="10" type="ORF">RLOC_00001927</name>
</gene>
<evidence type="ECO:0000259" key="9">
    <source>
        <dbReference type="PROSITE" id="PS50950"/>
    </source>
</evidence>
<organism evidence="10 11">
    <name type="scientific">Lonchura striata</name>
    <name type="common">white-rumped munia</name>
    <dbReference type="NCBI Taxonomy" id="40157"/>
    <lineage>
        <taxon>Eukaryota</taxon>
        <taxon>Metazoa</taxon>
        <taxon>Chordata</taxon>
        <taxon>Craniata</taxon>
        <taxon>Vertebrata</taxon>
        <taxon>Euteleostomi</taxon>
        <taxon>Archelosauria</taxon>
        <taxon>Archosauria</taxon>
        <taxon>Dinosauria</taxon>
        <taxon>Saurischia</taxon>
        <taxon>Theropoda</taxon>
        <taxon>Coelurosauria</taxon>
        <taxon>Aves</taxon>
        <taxon>Neognathae</taxon>
        <taxon>Neoaves</taxon>
        <taxon>Telluraves</taxon>
        <taxon>Australaves</taxon>
        <taxon>Passeriformes</taxon>
        <taxon>Passeroidea</taxon>
        <taxon>Estrildidae</taxon>
        <taxon>Estrildinae</taxon>
        <taxon>Lonchura</taxon>
    </lineage>
</organism>
<dbReference type="InterPro" id="IPR013087">
    <property type="entry name" value="Znf_C2H2_type"/>
</dbReference>
<dbReference type="InterPro" id="IPR038441">
    <property type="entry name" value="THAP_Znf_sf"/>
</dbReference>
<evidence type="ECO:0000256" key="7">
    <source>
        <dbReference type="SAM" id="MobiDB-lite"/>
    </source>
</evidence>
<dbReference type="InterPro" id="IPR006612">
    <property type="entry name" value="THAP_Znf"/>
</dbReference>
<dbReference type="GO" id="GO:0003677">
    <property type="term" value="F:DNA binding"/>
    <property type="evidence" value="ECO:0007669"/>
    <property type="project" value="UniProtKB-UniRule"/>
</dbReference>
<evidence type="ECO:0000313" key="11">
    <source>
        <dbReference type="Proteomes" id="UP000197619"/>
    </source>
</evidence>
<dbReference type="Proteomes" id="UP000197619">
    <property type="component" value="Unassembled WGS sequence"/>
</dbReference>
<evidence type="ECO:0000256" key="3">
    <source>
        <dbReference type="ARBA" id="ARBA00022833"/>
    </source>
</evidence>
<protein>
    <submittedName>
        <fullName evidence="10">THAP domain-containing protein 5</fullName>
    </submittedName>
</protein>
<dbReference type="PANTHER" id="PTHR46927">
    <property type="entry name" value="AGAP005574-PA"/>
    <property type="match status" value="1"/>
</dbReference>
<feature type="domain" description="C2H2-type" evidence="8">
    <location>
        <begin position="268"/>
        <end position="295"/>
    </location>
</feature>
<dbReference type="SMART" id="SM00692">
    <property type="entry name" value="DM3"/>
    <property type="match status" value="1"/>
</dbReference>
<feature type="region of interest" description="Disordered" evidence="7">
    <location>
        <begin position="184"/>
        <end position="235"/>
    </location>
</feature>
<evidence type="ECO:0000256" key="2">
    <source>
        <dbReference type="ARBA" id="ARBA00022771"/>
    </source>
</evidence>
<dbReference type="SUPFAM" id="SSF57716">
    <property type="entry name" value="Glucocorticoid receptor-like (DNA-binding domain)"/>
    <property type="match status" value="1"/>
</dbReference>
<name>A0A218UE18_9PASE</name>
<evidence type="ECO:0000256" key="6">
    <source>
        <dbReference type="PROSITE-ProRule" id="PRU00309"/>
    </source>
</evidence>
<keyword evidence="11" id="KW-1185">Reference proteome</keyword>
<dbReference type="Gene3D" id="6.20.210.20">
    <property type="entry name" value="THAP domain"/>
    <property type="match status" value="1"/>
</dbReference>
<evidence type="ECO:0000313" key="10">
    <source>
        <dbReference type="EMBL" id="OWK51916.1"/>
    </source>
</evidence>
<dbReference type="Gene3D" id="3.30.160.60">
    <property type="entry name" value="Classic Zinc Finger"/>
    <property type="match status" value="1"/>
</dbReference>
<dbReference type="Pfam" id="PF05485">
    <property type="entry name" value="THAP"/>
    <property type="match status" value="1"/>
</dbReference>
<dbReference type="SMART" id="SM00355">
    <property type="entry name" value="ZnF_C2H2"/>
    <property type="match status" value="1"/>
</dbReference>
<dbReference type="PROSITE" id="PS50950">
    <property type="entry name" value="ZF_THAP"/>
    <property type="match status" value="1"/>
</dbReference>
<dbReference type="GO" id="GO:0008270">
    <property type="term" value="F:zinc ion binding"/>
    <property type="evidence" value="ECO:0007669"/>
    <property type="project" value="UniProtKB-KW"/>
</dbReference>
<evidence type="ECO:0000256" key="5">
    <source>
        <dbReference type="PROSITE-ProRule" id="PRU00042"/>
    </source>
</evidence>
<sequence>MGYCAALNCRNGTSGLYKNSSVSFYKFPLHNKALLRQWLQNMGRDMETPSKYQCLCSEHFEESSFETPPVQIHRKRRRLLKEAVPNKFILALDGTWLVGTPRVFADVLSNKSRKRIRNSEPCRVSGMFPQWPRLQDWQNEFYKQLLKEKFGSLLTLEKGCPVPKSNIPAGGAVQVKDEQDLEKRKIPASLSTGRGGAVTQGSSSRASHAPRRHCSELAQTSGSRHNAGTNPVGMRSGGRVLAAQELDEFRRFLLYHQGQLEATAVPWFICAECGKGFARHGYLLRHQRAHGGRARIGEVSSVTDSNWNGLQAQQPLRSSREHPAGAVLEFQEF</sequence>
<keyword evidence="2 5" id="KW-0863">Zinc-finger</keyword>
<comment type="caution">
    <text evidence="10">The sequence shown here is derived from an EMBL/GenBank/DDBJ whole genome shotgun (WGS) entry which is preliminary data.</text>
</comment>
<accession>A0A218UE18</accession>
<dbReference type="InterPro" id="IPR036236">
    <property type="entry name" value="Znf_C2H2_sf"/>
</dbReference>
<dbReference type="AlphaFoldDB" id="A0A218UE18"/>